<evidence type="ECO:0000313" key="4">
    <source>
        <dbReference type="Proteomes" id="UP001501251"/>
    </source>
</evidence>
<dbReference type="EMBL" id="BAABAQ010000013">
    <property type="protein sequence ID" value="GAA4203583.1"/>
    <property type="molecule type" value="Genomic_DNA"/>
</dbReference>
<evidence type="ECO:0000313" key="3">
    <source>
        <dbReference type="EMBL" id="GAA4203583.1"/>
    </source>
</evidence>
<dbReference type="SUPFAM" id="SSF51679">
    <property type="entry name" value="Bacterial luciferase-like"/>
    <property type="match status" value="1"/>
</dbReference>
<sequence>MRLGVNLTYRNAVHVAREAESLGYDLALAPEGYRSDAATVLGTVALRTRTIDLASGVFQIPARTPALTALTAATLDTLSGGRFRLGLGISNPDISEGWYGVPFDRPLGRTREYVEIVRRTLDRERVTYEGEHFQLPAPGCTATPLRLFTEPVRARVPIYLAAVGPRNLELTGEIADGWLGVFCTSESLARSVRHLRDGRIRAGREPDGFEVLPGLPVAVNDDLDAAVDAVRGYVAHFVGMGDHKRNFYYALAGRMGFEREAAAIHERYSAGDLRGAQAAVPAGFVDRVSLLGPVERIADRMREYMDNGATTLVVSPFATTGEGQAEILRAVAAARESLS</sequence>
<dbReference type="Proteomes" id="UP001501251">
    <property type="component" value="Unassembled WGS sequence"/>
</dbReference>
<proteinExistence type="predicted"/>
<accession>A0ABP8BD64</accession>
<gene>
    <name evidence="3" type="ORF">GCM10022252_61400</name>
</gene>
<reference evidence="4" key="1">
    <citation type="journal article" date="2019" name="Int. J. Syst. Evol. Microbiol.">
        <title>The Global Catalogue of Microorganisms (GCM) 10K type strain sequencing project: providing services to taxonomists for standard genome sequencing and annotation.</title>
        <authorList>
            <consortium name="The Broad Institute Genomics Platform"/>
            <consortium name="The Broad Institute Genome Sequencing Center for Infectious Disease"/>
            <person name="Wu L."/>
            <person name="Ma J."/>
        </authorList>
    </citation>
    <scope>NUCLEOTIDE SEQUENCE [LARGE SCALE GENOMIC DNA]</scope>
    <source>
        <strain evidence="4">JCM 17388</strain>
    </source>
</reference>
<dbReference type="InterPro" id="IPR036661">
    <property type="entry name" value="Luciferase-like_sf"/>
</dbReference>
<dbReference type="CDD" id="cd01097">
    <property type="entry name" value="Tetrahydromethanopterin_reductase"/>
    <property type="match status" value="1"/>
</dbReference>
<dbReference type="InterPro" id="IPR011251">
    <property type="entry name" value="Luciferase-like_dom"/>
</dbReference>
<dbReference type="PANTHER" id="PTHR43244">
    <property type="match status" value="1"/>
</dbReference>
<feature type="domain" description="Luciferase-like" evidence="2">
    <location>
        <begin position="8"/>
        <end position="310"/>
    </location>
</feature>
<comment type="caution">
    <text evidence="3">The sequence shown here is derived from an EMBL/GenBank/DDBJ whole genome shotgun (WGS) entry which is preliminary data.</text>
</comment>
<dbReference type="InterPro" id="IPR050564">
    <property type="entry name" value="F420-G6PD/mer"/>
</dbReference>
<name>A0ABP8BD64_9ACTN</name>
<keyword evidence="4" id="KW-1185">Reference proteome</keyword>
<protein>
    <submittedName>
        <fullName evidence="3">LLM class F420-dependent oxidoreductase</fullName>
    </submittedName>
</protein>
<dbReference type="RefSeq" id="WP_344921621.1">
    <property type="nucleotide sequence ID" value="NZ_BAABAQ010000013.1"/>
</dbReference>
<evidence type="ECO:0000259" key="2">
    <source>
        <dbReference type="Pfam" id="PF00296"/>
    </source>
</evidence>
<organism evidence="3 4">
    <name type="scientific">Streptosporangium oxazolinicum</name>
    <dbReference type="NCBI Taxonomy" id="909287"/>
    <lineage>
        <taxon>Bacteria</taxon>
        <taxon>Bacillati</taxon>
        <taxon>Actinomycetota</taxon>
        <taxon>Actinomycetes</taxon>
        <taxon>Streptosporangiales</taxon>
        <taxon>Streptosporangiaceae</taxon>
        <taxon>Streptosporangium</taxon>
    </lineage>
</organism>
<dbReference type="PANTHER" id="PTHR43244:SF1">
    <property type="entry name" value="5,10-METHYLENETETRAHYDROMETHANOPTERIN REDUCTASE"/>
    <property type="match status" value="1"/>
</dbReference>
<dbReference type="Gene3D" id="3.20.20.30">
    <property type="entry name" value="Luciferase-like domain"/>
    <property type="match status" value="1"/>
</dbReference>
<keyword evidence="1" id="KW-0560">Oxidoreductase</keyword>
<evidence type="ECO:0000256" key="1">
    <source>
        <dbReference type="ARBA" id="ARBA00023002"/>
    </source>
</evidence>
<dbReference type="Pfam" id="PF00296">
    <property type="entry name" value="Bac_luciferase"/>
    <property type="match status" value="1"/>
</dbReference>